<dbReference type="Gene3D" id="3.30.450.40">
    <property type="match status" value="1"/>
</dbReference>
<dbReference type="InterPro" id="IPR025943">
    <property type="entry name" value="Sigma_54_int_dom_ATP-bd_2"/>
</dbReference>
<proteinExistence type="predicted"/>
<dbReference type="RefSeq" id="WP_420069181.1">
    <property type="nucleotide sequence ID" value="NZ_JBCHKQ010000002.1"/>
</dbReference>
<keyword evidence="5" id="KW-0804">Transcription</keyword>
<dbReference type="InterPro" id="IPR009057">
    <property type="entry name" value="Homeodomain-like_sf"/>
</dbReference>
<evidence type="ECO:0000256" key="2">
    <source>
        <dbReference type="ARBA" id="ARBA00022840"/>
    </source>
</evidence>
<reference evidence="7 8" key="1">
    <citation type="submission" date="2024-03" db="EMBL/GenBank/DDBJ databases">
        <title>Ignisphaera cupida sp. nov., a hyperthermophilic hydrolytic archaeon from a hot spring of Kamchatka, and proposal of Ignisphaeraceae fam. nov.</title>
        <authorList>
            <person name="Podosokorskaya O.A."/>
            <person name="Elcheninov A.G."/>
            <person name="Maltseva A.I."/>
            <person name="Zayulina K.S."/>
            <person name="Novikov A."/>
            <person name="Merkel A.Y."/>
        </authorList>
    </citation>
    <scope>NUCLEOTIDE SEQUENCE [LARGE SCALE GENOMIC DNA]</scope>
    <source>
        <strain evidence="7 8">38H-sp</strain>
    </source>
</reference>
<organism evidence="7 8">
    <name type="scientific">Rarispira pelagica</name>
    <dbReference type="NCBI Taxonomy" id="3141764"/>
    <lineage>
        <taxon>Bacteria</taxon>
        <taxon>Pseudomonadati</taxon>
        <taxon>Spirochaetota</taxon>
        <taxon>Spirochaetia</taxon>
        <taxon>Winmispirales</taxon>
        <taxon>Winmispiraceae</taxon>
        <taxon>Rarispira</taxon>
    </lineage>
</organism>
<dbReference type="Pfam" id="PF02954">
    <property type="entry name" value="HTH_8"/>
    <property type="match status" value="1"/>
</dbReference>
<dbReference type="InterPro" id="IPR025944">
    <property type="entry name" value="Sigma_54_int_dom_CS"/>
</dbReference>
<dbReference type="SUPFAM" id="SSF52540">
    <property type="entry name" value="P-loop containing nucleoside triphosphate hydrolases"/>
    <property type="match status" value="1"/>
</dbReference>
<keyword evidence="8" id="KW-1185">Reference proteome</keyword>
<evidence type="ECO:0000256" key="5">
    <source>
        <dbReference type="ARBA" id="ARBA00023163"/>
    </source>
</evidence>
<sequence>MIFSSDTVDKKRLEKLIEINLRINSKYSDSKDLLEEILASSMELTEGESSSLLLLNKELNRLYFEIALGVKGSEVKRFSLKPGEGIAGWVAKHNKSLIVNDVEDDPRHFPEIDKETGYRTKSILAVPMRVREECVGVIEVLNKKGGRPFDQSDLEWLEVFANQAGIAIQNAKYLQKIHDEINHLQNQITTAQGYHTLIYKSKAIEEKLQLVNKIAATDSSVLILGESGVGKELFAEQVHLNSKRKQGPFVRVNCAALPETLLESELFGHVRGAFTDAVNDRKGRFELAHGGTIFLDEIGELPLTIQAKLLRVLQYKTFEKVGSSEPIQVDVRIIAATNRDIEKAVEEGTFRQDLYYRLNVLPLYIPPLRERVEDIPILSEFFIKKYAREMNKNISGFTPDALDSLLRYTWPGNVRELENVIERSVVISQGDYIEAKDLMLSSTAEITDIYEQKSLKDAINIFKKNFIQNALRNNKGNQTLTAKKLGIQRTYLAKLIKELNINL</sequence>
<evidence type="ECO:0000313" key="8">
    <source>
        <dbReference type="Proteomes" id="UP001466331"/>
    </source>
</evidence>
<dbReference type="PROSITE" id="PS00675">
    <property type="entry name" value="SIGMA54_INTERACT_1"/>
    <property type="match status" value="1"/>
</dbReference>
<dbReference type="SUPFAM" id="SSF55781">
    <property type="entry name" value="GAF domain-like"/>
    <property type="match status" value="1"/>
</dbReference>
<evidence type="ECO:0000256" key="1">
    <source>
        <dbReference type="ARBA" id="ARBA00022741"/>
    </source>
</evidence>
<dbReference type="PRINTS" id="PR01590">
    <property type="entry name" value="HTHFIS"/>
</dbReference>
<dbReference type="PANTHER" id="PTHR32071">
    <property type="entry name" value="TRANSCRIPTIONAL REGULATORY PROTEIN"/>
    <property type="match status" value="1"/>
</dbReference>
<dbReference type="PROSITE" id="PS00688">
    <property type="entry name" value="SIGMA54_INTERACT_3"/>
    <property type="match status" value="1"/>
</dbReference>
<dbReference type="Pfam" id="PF00158">
    <property type="entry name" value="Sigma54_activat"/>
    <property type="match status" value="1"/>
</dbReference>
<feature type="domain" description="Sigma-54 factor interaction" evidence="6">
    <location>
        <begin position="197"/>
        <end position="426"/>
    </location>
</feature>
<dbReference type="Pfam" id="PF01590">
    <property type="entry name" value="GAF"/>
    <property type="match status" value="1"/>
</dbReference>
<accession>A0ABU9UB77</accession>
<dbReference type="InterPro" id="IPR025662">
    <property type="entry name" value="Sigma_54_int_dom_ATP-bd_1"/>
</dbReference>
<dbReference type="InterPro" id="IPR003018">
    <property type="entry name" value="GAF"/>
</dbReference>
<dbReference type="InterPro" id="IPR029016">
    <property type="entry name" value="GAF-like_dom_sf"/>
</dbReference>
<dbReference type="PANTHER" id="PTHR32071:SF57">
    <property type="entry name" value="C4-DICARBOXYLATE TRANSPORT TRANSCRIPTIONAL REGULATORY PROTEIN DCTD"/>
    <property type="match status" value="1"/>
</dbReference>
<dbReference type="SUPFAM" id="SSF46689">
    <property type="entry name" value="Homeodomain-like"/>
    <property type="match status" value="1"/>
</dbReference>
<name>A0ABU9UB77_9SPIR</name>
<evidence type="ECO:0000259" key="6">
    <source>
        <dbReference type="PROSITE" id="PS50045"/>
    </source>
</evidence>
<dbReference type="Proteomes" id="UP001466331">
    <property type="component" value="Unassembled WGS sequence"/>
</dbReference>
<dbReference type="CDD" id="cd00009">
    <property type="entry name" value="AAA"/>
    <property type="match status" value="1"/>
</dbReference>
<dbReference type="InterPro" id="IPR027417">
    <property type="entry name" value="P-loop_NTPase"/>
</dbReference>
<dbReference type="InterPro" id="IPR058031">
    <property type="entry name" value="AAA_lid_NorR"/>
</dbReference>
<dbReference type="Pfam" id="PF25601">
    <property type="entry name" value="AAA_lid_14"/>
    <property type="match status" value="1"/>
</dbReference>
<dbReference type="Gene3D" id="1.10.8.60">
    <property type="match status" value="1"/>
</dbReference>
<dbReference type="PROSITE" id="PS00676">
    <property type="entry name" value="SIGMA54_INTERACT_2"/>
    <property type="match status" value="1"/>
</dbReference>
<dbReference type="Gene3D" id="1.10.10.60">
    <property type="entry name" value="Homeodomain-like"/>
    <property type="match status" value="1"/>
</dbReference>
<evidence type="ECO:0000256" key="3">
    <source>
        <dbReference type="ARBA" id="ARBA00023015"/>
    </source>
</evidence>
<dbReference type="InterPro" id="IPR002078">
    <property type="entry name" value="Sigma_54_int"/>
</dbReference>
<evidence type="ECO:0000313" key="7">
    <source>
        <dbReference type="EMBL" id="MEM5947731.1"/>
    </source>
</evidence>
<keyword evidence="4" id="KW-0238">DNA-binding</keyword>
<evidence type="ECO:0000256" key="4">
    <source>
        <dbReference type="ARBA" id="ARBA00023125"/>
    </source>
</evidence>
<keyword evidence="3" id="KW-0805">Transcription regulation</keyword>
<keyword evidence="2" id="KW-0067">ATP-binding</keyword>
<dbReference type="PROSITE" id="PS50045">
    <property type="entry name" value="SIGMA54_INTERACT_4"/>
    <property type="match status" value="1"/>
</dbReference>
<dbReference type="SMART" id="SM00382">
    <property type="entry name" value="AAA"/>
    <property type="match status" value="1"/>
</dbReference>
<protein>
    <submittedName>
        <fullName evidence="7">Sigma 54-interacting transcriptional regulator</fullName>
    </submittedName>
</protein>
<comment type="caution">
    <text evidence="7">The sequence shown here is derived from an EMBL/GenBank/DDBJ whole genome shotgun (WGS) entry which is preliminary data.</text>
</comment>
<dbReference type="SMART" id="SM00065">
    <property type="entry name" value="GAF"/>
    <property type="match status" value="1"/>
</dbReference>
<dbReference type="Gene3D" id="3.40.50.300">
    <property type="entry name" value="P-loop containing nucleotide triphosphate hydrolases"/>
    <property type="match status" value="1"/>
</dbReference>
<dbReference type="InterPro" id="IPR002197">
    <property type="entry name" value="HTH_Fis"/>
</dbReference>
<gene>
    <name evidence="7" type="ORF">WKV44_04150</name>
</gene>
<dbReference type="EMBL" id="JBCHKQ010000002">
    <property type="protein sequence ID" value="MEM5947731.1"/>
    <property type="molecule type" value="Genomic_DNA"/>
</dbReference>
<keyword evidence="1" id="KW-0547">Nucleotide-binding</keyword>
<dbReference type="InterPro" id="IPR003593">
    <property type="entry name" value="AAA+_ATPase"/>
</dbReference>